<dbReference type="OrthoDB" id="2094832at2759"/>
<dbReference type="PANTHER" id="PTHR35897">
    <property type="entry name" value="METHYLTRANSFERASE AUSD"/>
    <property type="match status" value="1"/>
</dbReference>
<reference evidence="6" key="1">
    <citation type="journal article" date="2020" name="Stud. Mycol.">
        <title>101 Dothideomycetes genomes: a test case for predicting lifestyles and emergence of pathogens.</title>
        <authorList>
            <person name="Haridas S."/>
            <person name="Albert R."/>
            <person name="Binder M."/>
            <person name="Bloem J."/>
            <person name="Labutti K."/>
            <person name="Salamov A."/>
            <person name="Andreopoulos B."/>
            <person name="Baker S."/>
            <person name="Barry K."/>
            <person name="Bills G."/>
            <person name="Bluhm B."/>
            <person name="Cannon C."/>
            <person name="Castanera R."/>
            <person name="Culley D."/>
            <person name="Daum C."/>
            <person name="Ezra D."/>
            <person name="Gonzalez J."/>
            <person name="Henrissat B."/>
            <person name="Kuo A."/>
            <person name="Liang C."/>
            <person name="Lipzen A."/>
            <person name="Lutzoni F."/>
            <person name="Magnuson J."/>
            <person name="Mondo S."/>
            <person name="Nolan M."/>
            <person name="Ohm R."/>
            <person name="Pangilinan J."/>
            <person name="Park H.-J."/>
            <person name="Ramirez L."/>
            <person name="Alfaro M."/>
            <person name="Sun H."/>
            <person name="Tritt A."/>
            <person name="Yoshinaga Y."/>
            <person name="Zwiers L.-H."/>
            <person name="Turgeon B."/>
            <person name="Goodwin S."/>
            <person name="Spatafora J."/>
            <person name="Crous P."/>
            <person name="Grigoriev I."/>
        </authorList>
    </citation>
    <scope>NUCLEOTIDE SEQUENCE</scope>
    <source>
        <strain evidence="6">CBS 269.34</strain>
    </source>
</reference>
<dbReference type="InterPro" id="IPR041698">
    <property type="entry name" value="Methyltransf_25"/>
</dbReference>
<keyword evidence="3" id="KW-0949">S-adenosyl-L-methionine</keyword>
<name>A0A6A6RCK7_9PEZI</name>
<dbReference type="GO" id="GO:0016740">
    <property type="term" value="F:transferase activity"/>
    <property type="evidence" value="ECO:0007669"/>
    <property type="project" value="UniProtKB-KW"/>
</dbReference>
<gene>
    <name evidence="6" type="ORF">BU16DRAFT_474636</name>
</gene>
<dbReference type="EMBL" id="MU004181">
    <property type="protein sequence ID" value="KAF2502409.1"/>
    <property type="molecule type" value="Genomic_DNA"/>
</dbReference>
<organism evidence="6 7">
    <name type="scientific">Lophium mytilinum</name>
    <dbReference type="NCBI Taxonomy" id="390894"/>
    <lineage>
        <taxon>Eukaryota</taxon>
        <taxon>Fungi</taxon>
        <taxon>Dikarya</taxon>
        <taxon>Ascomycota</taxon>
        <taxon>Pezizomycotina</taxon>
        <taxon>Dothideomycetes</taxon>
        <taxon>Pleosporomycetidae</taxon>
        <taxon>Mytilinidiales</taxon>
        <taxon>Mytilinidiaceae</taxon>
        <taxon>Lophium</taxon>
    </lineage>
</organism>
<dbReference type="AlphaFoldDB" id="A0A6A6RCK7"/>
<comment type="pathway">
    <text evidence="1">Secondary metabolite biosynthesis.</text>
</comment>
<evidence type="ECO:0000259" key="5">
    <source>
        <dbReference type="Pfam" id="PF13649"/>
    </source>
</evidence>
<dbReference type="PANTHER" id="PTHR35897:SF1">
    <property type="entry name" value="METHYLTRANSFERASE AUSD"/>
    <property type="match status" value="1"/>
</dbReference>
<protein>
    <recommendedName>
        <fullName evidence="5">Methyltransferase domain-containing protein</fullName>
    </recommendedName>
</protein>
<dbReference type="Gene3D" id="3.40.50.150">
    <property type="entry name" value="Vaccinia Virus protein VP39"/>
    <property type="match status" value="1"/>
</dbReference>
<keyword evidence="2" id="KW-0808">Transferase</keyword>
<proteinExistence type="inferred from homology"/>
<dbReference type="SUPFAM" id="SSF53335">
    <property type="entry name" value="S-adenosyl-L-methionine-dependent methyltransferases"/>
    <property type="match status" value="1"/>
</dbReference>
<comment type="similarity">
    <text evidence="4">Belongs to the class I-like SAM-binding methyltransferase superfamily.</text>
</comment>
<accession>A0A6A6RCK7</accession>
<evidence type="ECO:0000313" key="6">
    <source>
        <dbReference type="EMBL" id="KAF2502409.1"/>
    </source>
</evidence>
<feature type="domain" description="Methyltransferase" evidence="5">
    <location>
        <begin position="102"/>
        <end position="201"/>
    </location>
</feature>
<dbReference type="Proteomes" id="UP000799750">
    <property type="component" value="Unassembled WGS sequence"/>
</dbReference>
<dbReference type="InterPro" id="IPR051654">
    <property type="entry name" value="Meroterpenoid_MTases"/>
</dbReference>
<keyword evidence="7" id="KW-1185">Reference proteome</keyword>
<evidence type="ECO:0000256" key="4">
    <source>
        <dbReference type="ARBA" id="ARBA00038314"/>
    </source>
</evidence>
<evidence type="ECO:0000313" key="7">
    <source>
        <dbReference type="Proteomes" id="UP000799750"/>
    </source>
</evidence>
<evidence type="ECO:0000256" key="1">
    <source>
        <dbReference type="ARBA" id="ARBA00005179"/>
    </source>
</evidence>
<sequence length="288" mass="33166">MTESADTPKWDPERWHKDKSHKPLWYVENLESVDEGARELLENYSGMAPEKVIPHIVEVRDRAFDIFPYPCIGLFRFLDLSISSSPQYAEILQRIKGGQQFLDMGCCFGQDIRKLVHDGAPAENLYGADLEMQFMELGYDLFLDKETLKTKFIASDIFDPEAEIKQLDNSIDIVHASSFFHLFDWKQSVQAAKRIVEILKKEPGALVIGRQLGGEESGDIESPIDKKTRYQHNSESFKKMWKLVGDETGSNWEVDVTIKLFPRGGGLLRQLEKRRDDTRVLIWAVRRV</sequence>
<evidence type="ECO:0000256" key="3">
    <source>
        <dbReference type="ARBA" id="ARBA00022691"/>
    </source>
</evidence>
<evidence type="ECO:0000256" key="2">
    <source>
        <dbReference type="ARBA" id="ARBA00022679"/>
    </source>
</evidence>
<dbReference type="InterPro" id="IPR029063">
    <property type="entry name" value="SAM-dependent_MTases_sf"/>
</dbReference>
<dbReference type="Pfam" id="PF13649">
    <property type="entry name" value="Methyltransf_25"/>
    <property type="match status" value="1"/>
</dbReference>